<dbReference type="Pfam" id="PF00376">
    <property type="entry name" value="MerR"/>
    <property type="match status" value="1"/>
</dbReference>
<dbReference type="SUPFAM" id="SSF46955">
    <property type="entry name" value="Putative DNA-binding domain"/>
    <property type="match status" value="1"/>
</dbReference>
<dbReference type="InterPro" id="IPR010211">
    <property type="entry name" value="Redox-sen_tscrpt-act_SoxR"/>
</dbReference>
<dbReference type="PANTHER" id="PTHR30204:SF0">
    <property type="entry name" value="REDOX-SENSITIVE TRANSCRIPTIONAL ACTIVATOR SOXR"/>
    <property type="match status" value="1"/>
</dbReference>
<evidence type="ECO:0000256" key="2">
    <source>
        <dbReference type="ARBA" id="ARBA00022723"/>
    </source>
</evidence>
<evidence type="ECO:0000256" key="5">
    <source>
        <dbReference type="ARBA" id="ARBA00023015"/>
    </source>
</evidence>
<dbReference type="InterPro" id="IPR015358">
    <property type="entry name" value="Tscrpt_reg_MerR_DNA-bd"/>
</dbReference>
<keyword evidence="7" id="KW-0804">Transcription</keyword>
<accession>A0ABV0GIL1</accession>
<reference evidence="9 10" key="1">
    <citation type="submission" date="2024-05" db="EMBL/GenBank/DDBJ databases">
        <title>Roseateles sp. 2.12 16S ribosomal RNA gene Genome sequencing and assembly.</title>
        <authorList>
            <person name="Woo H."/>
        </authorList>
    </citation>
    <scope>NUCLEOTIDE SEQUENCE [LARGE SCALE GENOMIC DNA]</scope>
    <source>
        <strain evidence="9 10">2.12</strain>
    </source>
</reference>
<keyword evidence="2" id="KW-0479">Metal-binding</keyword>
<keyword evidence="3" id="KW-0408">Iron</keyword>
<evidence type="ECO:0000256" key="3">
    <source>
        <dbReference type="ARBA" id="ARBA00023004"/>
    </source>
</evidence>
<dbReference type="InterPro" id="IPR009061">
    <property type="entry name" value="DNA-bd_dom_put_sf"/>
</dbReference>
<dbReference type="PRINTS" id="PR00040">
    <property type="entry name" value="HTHMERR"/>
</dbReference>
<name>A0ABV0GIL1_9BURK</name>
<dbReference type="SMART" id="SM00422">
    <property type="entry name" value="HTH_MERR"/>
    <property type="match status" value="1"/>
</dbReference>
<gene>
    <name evidence="9" type="primary">soxR</name>
    <name evidence="9" type="ORF">ABDJ40_19365</name>
</gene>
<evidence type="ECO:0000313" key="10">
    <source>
        <dbReference type="Proteomes" id="UP001462640"/>
    </source>
</evidence>
<dbReference type="EMBL" id="JBDPZC010000010">
    <property type="protein sequence ID" value="MEO3714933.1"/>
    <property type="molecule type" value="Genomic_DNA"/>
</dbReference>
<sequence length="170" mass="18553">MSDASPTLLPIGDFARRAGVAASALRFYEEQGLLLSHRSASGRRQFARSDLRRVAFIRAAQQVGLSLDQIRAALASLPDARTPNARDWERLSRAWQPLLAARIAELQQLQDTLASCIGCGCLSLSKCKLYNPQDAAGRRGAGARYWMGDRSSEVLAEQATPQTTRRQGPG</sequence>
<protein>
    <submittedName>
        <fullName evidence="9">Redox-sensitive transcriptional activator SoxR</fullName>
    </submittedName>
</protein>
<dbReference type="Gene3D" id="1.10.1660.10">
    <property type="match status" value="1"/>
</dbReference>
<keyword evidence="10" id="KW-1185">Reference proteome</keyword>
<evidence type="ECO:0000256" key="1">
    <source>
        <dbReference type="ARBA" id="ARBA00022714"/>
    </source>
</evidence>
<dbReference type="Proteomes" id="UP001462640">
    <property type="component" value="Unassembled WGS sequence"/>
</dbReference>
<dbReference type="Pfam" id="PF09278">
    <property type="entry name" value="MerR-DNA-bind"/>
    <property type="match status" value="1"/>
</dbReference>
<dbReference type="PROSITE" id="PS00552">
    <property type="entry name" value="HTH_MERR_1"/>
    <property type="match status" value="1"/>
</dbReference>
<evidence type="ECO:0000256" key="4">
    <source>
        <dbReference type="ARBA" id="ARBA00023014"/>
    </source>
</evidence>
<organism evidence="9 10">
    <name type="scientific">Roseateles flavus</name>
    <dbReference type="NCBI Taxonomy" id="3149041"/>
    <lineage>
        <taxon>Bacteria</taxon>
        <taxon>Pseudomonadati</taxon>
        <taxon>Pseudomonadota</taxon>
        <taxon>Betaproteobacteria</taxon>
        <taxon>Burkholderiales</taxon>
        <taxon>Sphaerotilaceae</taxon>
        <taxon>Roseateles</taxon>
    </lineage>
</organism>
<evidence type="ECO:0000256" key="7">
    <source>
        <dbReference type="ARBA" id="ARBA00023163"/>
    </source>
</evidence>
<dbReference type="RefSeq" id="WP_347612075.1">
    <property type="nucleotide sequence ID" value="NZ_JBDPZC010000010.1"/>
</dbReference>
<dbReference type="PROSITE" id="PS50937">
    <property type="entry name" value="HTH_MERR_2"/>
    <property type="match status" value="1"/>
</dbReference>
<comment type="caution">
    <text evidence="9">The sequence shown here is derived from an EMBL/GenBank/DDBJ whole genome shotgun (WGS) entry which is preliminary data.</text>
</comment>
<evidence type="ECO:0000256" key="6">
    <source>
        <dbReference type="ARBA" id="ARBA00023125"/>
    </source>
</evidence>
<dbReference type="PANTHER" id="PTHR30204">
    <property type="entry name" value="REDOX-CYCLING DRUG-SENSING TRANSCRIPTIONAL ACTIVATOR SOXR"/>
    <property type="match status" value="1"/>
</dbReference>
<evidence type="ECO:0000313" key="9">
    <source>
        <dbReference type="EMBL" id="MEO3714933.1"/>
    </source>
</evidence>
<dbReference type="InterPro" id="IPR000551">
    <property type="entry name" value="MerR-type_HTH_dom"/>
</dbReference>
<evidence type="ECO:0000259" key="8">
    <source>
        <dbReference type="PROSITE" id="PS50937"/>
    </source>
</evidence>
<keyword evidence="5" id="KW-0805">Transcription regulation</keyword>
<proteinExistence type="predicted"/>
<dbReference type="NCBIfam" id="TIGR01950">
    <property type="entry name" value="SoxR"/>
    <property type="match status" value="1"/>
</dbReference>
<dbReference type="InterPro" id="IPR047057">
    <property type="entry name" value="MerR_fam"/>
</dbReference>
<feature type="domain" description="HTH merR-type" evidence="8">
    <location>
        <begin position="8"/>
        <end position="76"/>
    </location>
</feature>
<keyword evidence="4" id="KW-0411">Iron-sulfur</keyword>
<keyword evidence="1" id="KW-0001">2Fe-2S</keyword>
<keyword evidence="6" id="KW-0238">DNA-binding</keyword>